<evidence type="ECO:0000256" key="4">
    <source>
        <dbReference type="ARBA" id="ARBA00023163"/>
    </source>
</evidence>
<proteinExistence type="predicted"/>
<dbReference type="RefSeq" id="WP_406694013.1">
    <property type="nucleotide sequence ID" value="NZ_CP155447.1"/>
</dbReference>
<keyword evidence="3" id="KW-0238">DNA-binding</keyword>
<reference evidence="6" key="1">
    <citation type="submission" date="2024-05" db="EMBL/GenBank/DDBJ databases">
        <title>Planctomycetes of the genus Singulisphaera possess chitinolytic capabilities.</title>
        <authorList>
            <person name="Ivanova A."/>
        </authorList>
    </citation>
    <scope>NUCLEOTIDE SEQUENCE</scope>
    <source>
        <strain evidence="6">Ch08T</strain>
    </source>
</reference>
<keyword evidence="2" id="KW-0731">Sigma factor</keyword>
<accession>A0AAU7C832</accession>
<dbReference type="AlphaFoldDB" id="A0AAU7C832"/>
<name>A0AAU7C832_9BACT</name>
<feature type="domain" description="HTH luxR-type" evidence="5">
    <location>
        <begin position="138"/>
        <end position="197"/>
    </location>
</feature>
<dbReference type="GO" id="GO:0016987">
    <property type="term" value="F:sigma factor activity"/>
    <property type="evidence" value="ECO:0007669"/>
    <property type="project" value="UniProtKB-KW"/>
</dbReference>
<dbReference type="PROSITE" id="PS50043">
    <property type="entry name" value="HTH_LUXR_2"/>
    <property type="match status" value="1"/>
</dbReference>
<dbReference type="InterPro" id="IPR013325">
    <property type="entry name" value="RNA_pol_sigma_r2"/>
</dbReference>
<dbReference type="SUPFAM" id="SSF88946">
    <property type="entry name" value="Sigma2 domain of RNA polymerase sigma factors"/>
    <property type="match status" value="1"/>
</dbReference>
<gene>
    <name evidence="6" type="ORF">V5E97_23505</name>
</gene>
<dbReference type="NCBIfam" id="TIGR02937">
    <property type="entry name" value="sigma70-ECF"/>
    <property type="match status" value="1"/>
</dbReference>
<dbReference type="InterPro" id="IPR016032">
    <property type="entry name" value="Sig_transdc_resp-reg_C-effctor"/>
</dbReference>
<evidence type="ECO:0000256" key="1">
    <source>
        <dbReference type="ARBA" id="ARBA00023015"/>
    </source>
</evidence>
<evidence type="ECO:0000259" key="5">
    <source>
        <dbReference type="PROSITE" id="PS50043"/>
    </source>
</evidence>
<evidence type="ECO:0000313" key="6">
    <source>
        <dbReference type="EMBL" id="XBH01316.1"/>
    </source>
</evidence>
<dbReference type="GO" id="GO:0006352">
    <property type="term" value="P:DNA-templated transcription initiation"/>
    <property type="evidence" value="ECO:0007669"/>
    <property type="project" value="InterPro"/>
</dbReference>
<dbReference type="InterPro" id="IPR000792">
    <property type="entry name" value="Tscrpt_reg_LuxR_C"/>
</dbReference>
<organism evidence="6">
    <name type="scientific">Singulisphaera sp. Ch08</name>
    <dbReference type="NCBI Taxonomy" id="3120278"/>
    <lineage>
        <taxon>Bacteria</taxon>
        <taxon>Pseudomonadati</taxon>
        <taxon>Planctomycetota</taxon>
        <taxon>Planctomycetia</taxon>
        <taxon>Isosphaerales</taxon>
        <taxon>Isosphaeraceae</taxon>
        <taxon>Singulisphaera</taxon>
    </lineage>
</organism>
<dbReference type="Gene3D" id="1.10.1740.10">
    <property type="match status" value="1"/>
</dbReference>
<dbReference type="GO" id="GO:0003677">
    <property type="term" value="F:DNA binding"/>
    <property type="evidence" value="ECO:0007669"/>
    <property type="project" value="UniProtKB-KW"/>
</dbReference>
<dbReference type="InterPro" id="IPR036388">
    <property type="entry name" value="WH-like_DNA-bd_sf"/>
</dbReference>
<evidence type="ECO:0000256" key="2">
    <source>
        <dbReference type="ARBA" id="ARBA00023082"/>
    </source>
</evidence>
<sequence>MDVTNENLGLLIDKAKAGDQDAIQSLQRFENDIRLMVRVRLPRPLRSQFDSMDFVQDVWQSFFRIFNHDPERFAQVRDLRGFLAGVARNKVYEEYRRRSLTQKYDLEREEPLYIRRGNRDIPRELIASDPTPSQDAQARERLDQLLEGRSPREAEVIELRRQGLTFEEIATQTGLHERTVRRVIETIRRRMDARKEP</sequence>
<keyword evidence="1" id="KW-0805">Transcription regulation</keyword>
<dbReference type="InterPro" id="IPR014284">
    <property type="entry name" value="RNA_pol_sigma-70_dom"/>
</dbReference>
<dbReference type="EMBL" id="CP155447">
    <property type="protein sequence ID" value="XBH01316.1"/>
    <property type="molecule type" value="Genomic_DNA"/>
</dbReference>
<dbReference type="SUPFAM" id="SSF46894">
    <property type="entry name" value="C-terminal effector domain of the bipartite response regulators"/>
    <property type="match status" value="1"/>
</dbReference>
<keyword evidence="4" id="KW-0804">Transcription</keyword>
<dbReference type="PANTHER" id="PTHR43133:SF8">
    <property type="entry name" value="RNA POLYMERASE SIGMA FACTOR HI_1459-RELATED"/>
    <property type="match status" value="1"/>
</dbReference>
<evidence type="ECO:0000256" key="3">
    <source>
        <dbReference type="ARBA" id="ARBA00023125"/>
    </source>
</evidence>
<dbReference type="Pfam" id="PF07638">
    <property type="entry name" value="Sigma70_ECF"/>
    <property type="match status" value="1"/>
</dbReference>
<protein>
    <submittedName>
        <fullName evidence="6">Sigma-70 family RNA polymerase sigma factor</fullName>
    </submittedName>
</protein>
<dbReference type="InterPro" id="IPR053812">
    <property type="entry name" value="HTH_Sigma70_ECF-like"/>
</dbReference>
<dbReference type="PANTHER" id="PTHR43133">
    <property type="entry name" value="RNA POLYMERASE ECF-TYPE SIGMA FACTO"/>
    <property type="match status" value="1"/>
</dbReference>
<dbReference type="Gene3D" id="1.10.10.10">
    <property type="entry name" value="Winged helix-like DNA-binding domain superfamily/Winged helix DNA-binding domain"/>
    <property type="match status" value="1"/>
</dbReference>
<dbReference type="InterPro" id="IPR039425">
    <property type="entry name" value="RNA_pol_sigma-70-like"/>
</dbReference>